<dbReference type="GO" id="GO:0071949">
    <property type="term" value="F:FAD binding"/>
    <property type="evidence" value="ECO:0007669"/>
    <property type="project" value="InterPro"/>
</dbReference>
<keyword evidence="2" id="KW-0503">Monooxygenase</keyword>
<dbReference type="KEGG" id="ahg:AHOG_10405"/>
<dbReference type="InterPro" id="IPR036188">
    <property type="entry name" value="FAD/NAD-bd_sf"/>
</dbReference>
<evidence type="ECO:0000313" key="5">
    <source>
        <dbReference type="Proteomes" id="UP000204221"/>
    </source>
</evidence>
<dbReference type="PANTHER" id="PTHR13789:SF309">
    <property type="entry name" value="PUTATIVE (AFU_ORTHOLOGUE AFUA_6G14510)-RELATED"/>
    <property type="match status" value="1"/>
</dbReference>
<dbReference type="RefSeq" id="WP_211290568.1">
    <property type="nucleotide sequence ID" value="NZ_CP022521.1"/>
</dbReference>
<evidence type="ECO:0000313" key="4">
    <source>
        <dbReference type="EMBL" id="ASO19724.1"/>
    </source>
</evidence>
<name>A0A221W1N4_9PSEU</name>
<dbReference type="InterPro" id="IPR050493">
    <property type="entry name" value="FAD-dep_Monooxygenase_BioMet"/>
</dbReference>
<protein>
    <submittedName>
        <fullName evidence="4">FAD-dependent urate hydroxylase</fullName>
        <ecNumber evidence="4">1.14.13.113</ecNumber>
    </submittedName>
</protein>
<dbReference type="InterPro" id="IPR002938">
    <property type="entry name" value="FAD-bd"/>
</dbReference>
<dbReference type="Gene3D" id="3.50.50.60">
    <property type="entry name" value="FAD/NAD(P)-binding domain"/>
    <property type="match status" value="1"/>
</dbReference>
<dbReference type="EC" id="1.14.13.113" evidence="4"/>
<proteinExistence type="predicted"/>
<dbReference type="PRINTS" id="PR00420">
    <property type="entry name" value="RNGMNOXGNASE"/>
</dbReference>
<evidence type="ECO:0000256" key="1">
    <source>
        <dbReference type="ARBA" id="ARBA00023002"/>
    </source>
</evidence>
<dbReference type="EMBL" id="CP022521">
    <property type="protein sequence ID" value="ASO19724.1"/>
    <property type="molecule type" value="Genomic_DNA"/>
</dbReference>
<keyword evidence="5" id="KW-1185">Reference proteome</keyword>
<dbReference type="GO" id="GO:0102099">
    <property type="term" value="F:FAD-dependent urate hydroxylase activity"/>
    <property type="evidence" value="ECO:0007669"/>
    <property type="project" value="UniProtKB-EC"/>
</dbReference>
<dbReference type="AlphaFoldDB" id="A0A221W1N4"/>
<dbReference type="Proteomes" id="UP000204221">
    <property type="component" value="Chromosome"/>
</dbReference>
<dbReference type="Pfam" id="PF01494">
    <property type="entry name" value="FAD_binding_3"/>
    <property type="match status" value="1"/>
</dbReference>
<dbReference type="SUPFAM" id="SSF51905">
    <property type="entry name" value="FAD/NAD(P)-binding domain"/>
    <property type="match status" value="1"/>
</dbReference>
<keyword evidence="1 4" id="KW-0560">Oxidoreductase</keyword>
<reference evidence="4 5" key="1">
    <citation type="submission" date="2017-07" db="EMBL/GenBank/DDBJ databases">
        <title>Complete genome sequence of Actinoalloteichus hoggarensis DSM 45943, type strain of Actinoalloteichus hoggarensis.</title>
        <authorList>
            <person name="Ruckert C."/>
            <person name="Nouioui I."/>
            <person name="Willmese J."/>
            <person name="van Wezel G."/>
            <person name="Klenk H.-P."/>
            <person name="Kalinowski J."/>
            <person name="Zotchev S.B."/>
        </authorList>
    </citation>
    <scope>NUCLEOTIDE SEQUENCE [LARGE SCALE GENOMIC DNA]</scope>
    <source>
        <strain evidence="4 5">DSM 45943</strain>
    </source>
</reference>
<feature type="domain" description="FAD-binding" evidence="3">
    <location>
        <begin position="1"/>
        <end position="335"/>
    </location>
</feature>
<evidence type="ECO:0000259" key="3">
    <source>
        <dbReference type="Pfam" id="PF01494"/>
    </source>
</evidence>
<gene>
    <name evidence="4" type="primary">hpxO3</name>
    <name evidence="4" type="ORF">AHOG_10405</name>
</gene>
<organism evidence="4 5">
    <name type="scientific">Actinoalloteichus hoggarensis</name>
    <dbReference type="NCBI Taxonomy" id="1470176"/>
    <lineage>
        <taxon>Bacteria</taxon>
        <taxon>Bacillati</taxon>
        <taxon>Actinomycetota</taxon>
        <taxon>Actinomycetes</taxon>
        <taxon>Pseudonocardiales</taxon>
        <taxon>Pseudonocardiaceae</taxon>
        <taxon>Actinoalloteichus</taxon>
    </lineage>
</organism>
<sequence length="387" mass="42947">MIIGCGVAGPVLAMFLQRAGIEAVVYEGRPEARDEVGAFLGIAPNGRDVLETLGIREEVEAVGIPSPRIAFLNHKARVLGRNPQPVVTLKRGMLTKAVREAAERRGIQIEWNKRLVDLSETDRDTVIARFADGSSAEADFLVGCDGIHSEVRRRILPEAPLPTFTGTVGTGAYTRVPGLASTEGTMYMTFCLNGFFGYQVTDSGEVCWFENFHQKTEPSAAELAGISDESWQRRLLELHRRDHDPIPAIIAAKQETMVRYTVSEMPVLPTWHRGRVCLLGDSAHAMGPHSGQGGSMALEDCIVLAKCLRDIPDLSRAFATYQSIRKERVEHVVKETRRNGDRKAPPGFFGRIGRDLVLPFFLKNGVDLFTEIYQHHIEWDEKVLVNS</sequence>
<evidence type="ECO:0000256" key="2">
    <source>
        <dbReference type="ARBA" id="ARBA00023033"/>
    </source>
</evidence>
<dbReference type="PANTHER" id="PTHR13789">
    <property type="entry name" value="MONOOXYGENASE"/>
    <property type="match status" value="1"/>
</dbReference>
<accession>A0A221W1N4</accession>